<comment type="similarity">
    <text evidence="1 4">Belongs to the plant dirigent protein family.</text>
</comment>
<dbReference type="eggNOG" id="ENOG502RXRA">
    <property type="taxonomic scope" value="Eukaryota"/>
</dbReference>
<dbReference type="KEGG" id="rcu:8282174"/>
<gene>
    <name evidence="5" type="ORF">RCOM_0343230</name>
</gene>
<name>B9SBP7_RICCO</name>
<reference evidence="6" key="1">
    <citation type="journal article" date="2010" name="Nat. Biotechnol.">
        <title>Draft genome sequence of the oilseed species Ricinus communis.</title>
        <authorList>
            <person name="Chan A.P."/>
            <person name="Crabtree J."/>
            <person name="Zhao Q."/>
            <person name="Lorenzi H."/>
            <person name="Orvis J."/>
            <person name="Puiu D."/>
            <person name="Melake-Berhan A."/>
            <person name="Jones K.M."/>
            <person name="Redman J."/>
            <person name="Chen G."/>
            <person name="Cahoon E.B."/>
            <person name="Gedil M."/>
            <person name="Stanke M."/>
            <person name="Haas B.J."/>
            <person name="Wortman J.R."/>
            <person name="Fraser-Liggett C.M."/>
            <person name="Ravel J."/>
            <person name="Rabinowicz P.D."/>
        </authorList>
    </citation>
    <scope>NUCLEOTIDE SEQUENCE [LARGE SCALE GENOMIC DNA]</scope>
    <source>
        <strain evidence="6">cv. Hale</strain>
    </source>
</reference>
<proteinExistence type="inferred from homology"/>
<keyword evidence="3 4" id="KW-0964">Secreted</keyword>
<organism evidence="5 6">
    <name type="scientific">Ricinus communis</name>
    <name type="common">Castor bean</name>
    <dbReference type="NCBI Taxonomy" id="3988"/>
    <lineage>
        <taxon>Eukaryota</taxon>
        <taxon>Viridiplantae</taxon>
        <taxon>Streptophyta</taxon>
        <taxon>Embryophyta</taxon>
        <taxon>Tracheophyta</taxon>
        <taxon>Spermatophyta</taxon>
        <taxon>Magnoliopsida</taxon>
        <taxon>eudicotyledons</taxon>
        <taxon>Gunneridae</taxon>
        <taxon>Pentapetalae</taxon>
        <taxon>rosids</taxon>
        <taxon>fabids</taxon>
        <taxon>Malpighiales</taxon>
        <taxon>Euphorbiaceae</taxon>
        <taxon>Acalyphoideae</taxon>
        <taxon>Acalypheae</taxon>
        <taxon>Ricinus</taxon>
    </lineage>
</organism>
<keyword evidence="4" id="KW-0052">Apoplast</keyword>
<dbReference type="EMBL" id="EQ973915">
    <property type="protein sequence ID" value="EEF38995.1"/>
    <property type="molecule type" value="Genomic_DNA"/>
</dbReference>
<keyword evidence="4" id="KW-0732">Signal</keyword>
<feature type="signal peptide" evidence="4">
    <location>
        <begin position="1"/>
        <end position="23"/>
    </location>
</feature>
<dbReference type="PANTHER" id="PTHR21495">
    <property type="entry name" value="NUCLEOPORIN-RELATED"/>
    <property type="match status" value="1"/>
</dbReference>
<dbReference type="GO" id="GO:0048046">
    <property type="term" value="C:apoplast"/>
    <property type="evidence" value="ECO:0007669"/>
    <property type="project" value="UniProtKB-SubCell"/>
</dbReference>
<dbReference type="InterPro" id="IPR044859">
    <property type="entry name" value="Allene_oxi_cyc_Dirigent"/>
</dbReference>
<dbReference type="OMA" id="GHAKGMY"/>
<dbReference type="STRING" id="3988.B9SBP7"/>
<evidence type="ECO:0000256" key="3">
    <source>
        <dbReference type="ARBA" id="ARBA00022525"/>
    </source>
</evidence>
<comment type="subunit">
    <text evidence="2 4">Homodimer.</text>
</comment>
<dbReference type="Pfam" id="PF03018">
    <property type="entry name" value="Dirigent"/>
    <property type="match status" value="1"/>
</dbReference>
<feature type="chain" id="PRO_5008192151" description="Dirigent protein" evidence="4">
    <location>
        <begin position="24"/>
        <end position="188"/>
    </location>
</feature>
<dbReference type="Proteomes" id="UP000008311">
    <property type="component" value="Unassembled WGS sequence"/>
</dbReference>
<sequence>MKGKISIVLAMILCVMNANIAQCQYYSQTKPAAQMKDKMTQLHFFLHDIPSSQNPSVVQIAQANLTNKSNSIVPFGSLFAVNDAMRLGMEATSQLVGHAKGMYVAASQEDEMALVVYMDFGFTTGKFNGSSFVVFSKNPVLQTERELAVVGGTGQFRMARGFAKLHTRSFDLANGNAIVEYNVTLFHY</sequence>
<comment type="function">
    <text evidence="4">Dirigent proteins impart stereoselectivity on the phenoxy radical-coupling reaction, yielding optically active lignans from two molecules of coniferyl alcohol in the biosynthesis of lignans, flavonolignans, and alkaloids and thus plays a central role in plant secondary metabolism.</text>
</comment>
<dbReference type="InParanoid" id="B9SBP7"/>
<keyword evidence="6" id="KW-1185">Reference proteome</keyword>
<evidence type="ECO:0000313" key="6">
    <source>
        <dbReference type="Proteomes" id="UP000008311"/>
    </source>
</evidence>
<dbReference type="FunCoup" id="B9SBP7">
    <property type="interactions" value="12"/>
</dbReference>
<protein>
    <recommendedName>
        <fullName evidence="4">Dirigent protein</fullName>
    </recommendedName>
</protein>
<comment type="subcellular location">
    <subcellularLocation>
        <location evidence="4">Secreted</location>
        <location evidence="4">Extracellular space</location>
        <location evidence="4">Apoplast</location>
    </subcellularLocation>
</comment>
<evidence type="ECO:0000256" key="2">
    <source>
        <dbReference type="ARBA" id="ARBA00011738"/>
    </source>
</evidence>
<evidence type="ECO:0000256" key="4">
    <source>
        <dbReference type="RuleBase" id="RU363099"/>
    </source>
</evidence>
<dbReference type="InterPro" id="IPR004265">
    <property type="entry name" value="Dirigent"/>
</dbReference>
<dbReference type="OrthoDB" id="1864232at2759"/>
<evidence type="ECO:0000313" key="5">
    <source>
        <dbReference type="EMBL" id="EEF38995.1"/>
    </source>
</evidence>
<evidence type="ECO:0000256" key="1">
    <source>
        <dbReference type="ARBA" id="ARBA00010746"/>
    </source>
</evidence>
<dbReference type="AlphaFoldDB" id="B9SBP7"/>
<dbReference type="GO" id="GO:0009699">
    <property type="term" value="P:phenylpropanoid biosynthetic process"/>
    <property type="evidence" value="ECO:0007669"/>
    <property type="project" value="UniProtKB-ARBA"/>
</dbReference>
<accession>B9SBP7</accession>
<dbReference type="Gene3D" id="2.40.480.10">
    <property type="entry name" value="Allene oxide cyclase-like"/>
    <property type="match status" value="1"/>
</dbReference>